<evidence type="ECO:0000256" key="1">
    <source>
        <dbReference type="ARBA" id="ARBA00009817"/>
    </source>
</evidence>
<feature type="signal peptide" evidence="2">
    <location>
        <begin position="1"/>
        <end position="18"/>
    </location>
</feature>
<evidence type="ECO:0000313" key="3">
    <source>
        <dbReference type="EMBL" id="KAK6148348.1"/>
    </source>
</evidence>
<gene>
    <name evidence="3" type="ORF">DH2020_019260</name>
</gene>
<keyword evidence="2" id="KW-0732">Signal</keyword>
<dbReference type="Gene3D" id="3.20.80.10">
    <property type="entry name" value="Regulatory factor, effector binding domain"/>
    <property type="match status" value="1"/>
</dbReference>
<dbReference type="PANTHER" id="PTHR11220">
    <property type="entry name" value="HEME-BINDING PROTEIN-RELATED"/>
    <property type="match status" value="1"/>
</dbReference>
<dbReference type="InterPro" id="IPR011256">
    <property type="entry name" value="Reg_factor_effector_dom_sf"/>
</dbReference>
<comment type="similarity">
    <text evidence="1">Belongs to the HEBP family.</text>
</comment>
<dbReference type="Proteomes" id="UP001318860">
    <property type="component" value="Unassembled WGS sequence"/>
</dbReference>
<dbReference type="SUPFAM" id="SSF55136">
    <property type="entry name" value="Probable bacterial effector-binding domain"/>
    <property type="match status" value="1"/>
</dbReference>
<dbReference type="InterPro" id="IPR006917">
    <property type="entry name" value="SOUL_heme-bd"/>
</dbReference>
<feature type="chain" id="PRO_5046222968" description="Heme-binding protein 2-like" evidence="2">
    <location>
        <begin position="19"/>
        <end position="225"/>
    </location>
</feature>
<accession>A0ABR0WLA7</accession>
<name>A0ABR0WLA7_REHGL</name>
<evidence type="ECO:0000313" key="4">
    <source>
        <dbReference type="Proteomes" id="UP001318860"/>
    </source>
</evidence>
<evidence type="ECO:0008006" key="5">
    <source>
        <dbReference type="Google" id="ProtNLM"/>
    </source>
</evidence>
<protein>
    <recommendedName>
        <fullName evidence="5">Heme-binding protein 2-like</fullName>
    </recommendedName>
</protein>
<dbReference type="EMBL" id="JABTTQ020000010">
    <property type="protein sequence ID" value="KAK6148348.1"/>
    <property type="molecule type" value="Genomic_DNA"/>
</dbReference>
<organism evidence="3 4">
    <name type="scientific">Rehmannia glutinosa</name>
    <name type="common">Chinese foxglove</name>
    <dbReference type="NCBI Taxonomy" id="99300"/>
    <lineage>
        <taxon>Eukaryota</taxon>
        <taxon>Viridiplantae</taxon>
        <taxon>Streptophyta</taxon>
        <taxon>Embryophyta</taxon>
        <taxon>Tracheophyta</taxon>
        <taxon>Spermatophyta</taxon>
        <taxon>Magnoliopsida</taxon>
        <taxon>eudicotyledons</taxon>
        <taxon>Gunneridae</taxon>
        <taxon>Pentapetalae</taxon>
        <taxon>asterids</taxon>
        <taxon>lamiids</taxon>
        <taxon>Lamiales</taxon>
        <taxon>Orobanchaceae</taxon>
        <taxon>Rehmannieae</taxon>
        <taxon>Rehmannia</taxon>
    </lineage>
</organism>
<sequence>MGCPRILILGVTIVLTVSEIINTEKVECKALESPEYRVVHSESDFEVRFYRDTAWMTAPVDQISFEKATKNGFHRLFQYTEGANLNFSRISMIVPVLTSIVPGAGPLHSSAYFVKLYLPVKFQADPPLPLPELNLQPDWSKSHCIAVRRFSGFARDNNIVTEAEKLAVSLSRSQWANSTSTQSGYAYSIAQYNSPFKFISRVNEVWVDVSGSERDGCKSSFLAAY</sequence>
<proteinExistence type="inferred from homology"/>
<evidence type="ECO:0000256" key="2">
    <source>
        <dbReference type="SAM" id="SignalP"/>
    </source>
</evidence>
<keyword evidence="4" id="KW-1185">Reference proteome</keyword>
<reference evidence="3 4" key="1">
    <citation type="journal article" date="2021" name="Comput. Struct. Biotechnol. J.">
        <title>De novo genome assembly of the potent medicinal plant Rehmannia glutinosa using nanopore technology.</title>
        <authorList>
            <person name="Ma L."/>
            <person name="Dong C."/>
            <person name="Song C."/>
            <person name="Wang X."/>
            <person name="Zheng X."/>
            <person name="Niu Y."/>
            <person name="Chen S."/>
            <person name="Feng W."/>
        </authorList>
    </citation>
    <scope>NUCLEOTIDE SEQUENCE [LARGE SCALE GENOMIC DNA]</scope>
    <source>
        <strain evidence="3">DH-2019</strain>
    </source>
</reference>
<comment type="caution">
    <text evidence="3">The sequence shown here is derived from an EMBL/GenBank/DDBJ whole genome shotgun (WGS) entry which is preliminary data.</text>
</comment>
<dbReference type="PANTHER" id="PTHR11220:SF1">
    <property type="entry name" value="HEME-BINDING PROTEIN 2"/>
    <property type="match status" value="1"/>
</dbReference>
<dbReference type="Pfam" id="PF04832">
    <property type="entry name" value="SOUL"/>
    <property type="match status" value="1"/>
</dbReference>